<dbReference type="EMBL" id="JAYMYS010000001">
    <property type="protein sequence ID" value="KAK7411738.1"/>
    <property type="molecule type" value="Genomic_DNA"/>
</dbReference>
<feature type="signal peptide" evidence="1">
    <location>
        <begin position="1"/>
        <end position="22"/>
    </location>
</feature>
<organism evidence="2 3">
    <name type="scientific">Psophocarpus tetragonolobus</name>
    <name type="common">Winged bean</name>
    <name type="synonym">Dolichos tetragonolobus</name>
    <dbReference type="NCBI Taxonomy" id="3891"/>
    <lineage>
        <taxon>Eukaryota</taxon>
        <taxon>Viridiplantae</taxon>
        <taxon>Streptophyta</taxon>
        <taxon>Embryophyta</taxon>
        <taxon>Tracheophyta</taxon>
        <taxon>Spermatophyta</taxon>
        <taxon>Magnoliopsida</taxon>
        <taxon>eudicotyledons</taxon>
        <taxon>Gunneridae</taxon>
        <taxon>Pentapetalae</taxon>
        <taxon>rosids</taxon>
        <taxon>fabids</taxon>
        <taxon>Fabales</taxon>
        <taxon>Fabaceae</taxon>
        <taxon>Papilionoideae</taxon>
        <taxon>50 kb inversion clade</taxon>
        <taxon>NPAAA clade</taxon>
        <taxon>indigoferoid/millettioid clade</taxon>
        <taxon>Phaseoleae</taxon>
        <taxon>Psophocarpus</taxon>
    </lineage>
</organism>
<feature type="chain" id="PRO_5042846059" evidence="1">
    <location>
        <begin position="23"/>
        <end position="143"/>
    </location>
</feature>
<sequence>MAFNPKLLLCLIAVIVVVPSSARELKTISPEEKEATIVRENYKAHDQAQVVDPITTNNMEKKEARFDKNQFNPYYPYPYPFPRTVFPRPLFPRPTFPFPSPYIPGLPWPYSPGVVGGVPSFPFPPLDTAFDASDVQALSPPSH</sequence>
<evidence type="ECO:0000313" key="3">
    <source>
        <dbReference type="Proteomes" id="UP001386955"/>
    </source>
</evidence>
<gene>
    <name evidence="2" type="ORF">VNO78_03176</name>
</gene>
<evidence type="ECO:0000256" key="1">
    <source>
        <dbReference type="SAM" id="SignalP"/>
    </source>
</evidence>
<evidence type="ECO:0000313" key="2">
    <source>
        <dbReference type="EMBL" id="KAK7411738.1"/>
    </source>
</evidence>
<reference evidence="2 3" key="1">
    <citation type="submission" date="2024-01" db="EMBL/GenBank/DDBJ databases">
        <title>The genomes of 5 underutilized Papilionoideae crops provide insights into root nodulation and disease resistanc.</title>
        <authorList>
            <person name="Jiang F."/>
        </authorList>
    </citation>
    <scope>NUCLEOTIDE SEQUENCE [LARGE SCALE GENOMIC DNA]</scope>
    <source>
        <strain evidence="2">DUOXIRENSHENG_FW03</strain>
        <tissue evidence="2">Leaves</tissue>
    </source>
</reference>
<dbReference type="Proteomes" id="UP001386955">
    <property type="component" value="Unassembled WGS sequence"/>
</dbReference>
<name>A0AAN9XVW3_PSOTE</name>
<dbReference type="AlphaFoldDB" id="A0AAN9XVW3"/>
<keyword evidence="3" id="KW-1185">Reference proteome</keyword>
<keyword evidence="1" id="KW-0732">Signal</keyword>
<accession>A0AAN9XVW3</accession>
<proteinExistence type="predicted"/>
<protein>
    <submittedName>
        <fullName evidence="2">Uncharacterized protein</fullName>
    </submittedName>
</protein>
<comment type="caution">
    <text evidence="2">The sequence shown here is derived from an EMBL/GenBank/DDBJ whole genome shotgun (WGS) entry which is preliminary data.</text>
</comment>